<name>A0A239NF78_9ACTN</name>
<evidence type="ECO:0000313" key="5">
    <source>
        <dbReference type="EMBL" id="SNT53525.1"/>
    </source>
</evidence>
<feature type="domain" description="Chorismate-utilising enzyme C-terminal" evidence="4">
    <location>
        <begin position="164"/>
        <end position="408"/>
    </location>
</feature>
<reference evidence="5 6" key="1">
    <citation type="submission" date="2017-06" db="EMBL/GenBank/DDBJ databases">
        <authorList>
            <person name="Kim H.J."/>
            <person name="Triplett B.A."/>
        </authorList>
    </citation>
    <scope>NUCLEOTIDE SEQUENCE [LARGE SCALE GENOMIC DNA]</scope>
    <source>
        <strain evidence="5 6">DSM 44715</strain>
    </source>
</reference>
<dbReference type="SUPFAM" id="SSF52317">
    <property type="entry name" value="Class I glutamine amidotransferase-like"/>
    <property type="match status" value="1"/>
</dbReference>
<evidence type="ECO:0000256" key="2">
    <source>
        <dbReference type="SAM" id="MobiDB-lite"/>
    </source>
</evidence>
<dbReference type="InterPro" id="IPR017926">
    <property type="entry name" value="GATASE"/>
</dbReference>
<dbReference type="Pfam" id="PF00425">
    <property type="entry name" value="Chorismate_bind"/>
    <property type="match status" value="1"/>
</dbReference>
<evidence type="ECO:0000259" key="4">
    <source>
        <dbReference type="Pfam" id="PF00425"/>
    </source>
</evidence>
<dbReference type="AlphaFoldDB" id="A0A239NF78"/>
<dbReference type="Gene3D" id="3.60.120.10">
    <property type="entry name" value="Anthranilate synthase"/>
    <property type="match status" value="1"/>
</dbReference>
<dbReference type="CDD" id="cd01743">
    <property type="entry name" value="GATase1_Anthranilate_Synthase"/>
    <property type="match status" value="1"/>
</dbReference>
<dbReference type="GO" id="GO:0046820">
    <property type="term" value="F:4-amino-4-deoxychorismate synthase activity"/>
    <property type="evidence" value="ECO:0007669"/>
    <property type="project" value="TreeGrafter"/>
</dbReference>
<evidence type="ECO:0000259" key="3">
    <source>
        <dbReference type="Pfam" id="PF00117"/>
    </source>
</evidence>
<dbReference type="FunFam" id="3.40.50.880:FF:000003">
    <property type="entry name" value="Anthranilate synthase component II"/>
    <property type="match status" value="1"/>
</dbReference>
<sequence length="681" mass="71885">MPGEALMESAAEVFRVHLDLDLEPVDVLRRFRDRDRLVGLLGDWHHGEAVIAFDPVRVAEDPFAAVDVPRREKPAAGFGGGWIGVWGYRMAHVLERVPEPHARPVPQPDHRVGFYDRVLRRVDGEWWLESLGPTDPADVLAALARAAEPRTFGVGEFALTPDPASHRAAVRRALDHIAAGDIFQVNLCARLEARFDGDPLELFCRGYRTLKPAYAAYVAAPEGAVASFSPELFLRRTGGTVITSPIKGTAPLGTDPRELLDSGKDRAENIMIVDLMRNDLSRVCAPGSVRVPALVRPERHAVWHLVSDVTGRLADGATDAGLLRATFPPGSVTGAPKPRAMEIAARLEATGREAYTGAIGHVGPAAGVELNVAIRTFEIAGGRVWLGVGGGIVAESTPEGEYAELLTKAAPLIRAIGGTLDHLSPAAGAGRPSAGSTGTASSGTASSGTAPSGTAPMSTSPSGPVPTVRCRRPAAAPARRAAAPARVLFIDNYDSFVYNLVHDARDLGAATEVIRNDETGVDDLVRAARDGDFTHLVISPGPGAPAEAGISVEAARVLGPSVPVLGVCLGHQAIAEAYGARVVRARRIVHGKPSLLHHAGRGLFRGLPSPVSCARYHSLVVTDDGLPGELEVTARTASGTIMGLRHREHPTHGLQIHPESILTPHGRGMLRNFLAIGTAAG</sequence>
<dbReference type="PRINTS" id="PR00096">
    <property type="entry name" value="GATASE"/>
</dbReference>
<dbReference type="PANTHER" id="PTHR11236">
    <property type="entry name" value="AMINOBENZOATE/ANTHRANILATE SYNTHASE"/>
    <property type="match status" value="1"/>
</dbReference>
<dbReference type="GO" id="GO:0000162">
    <property type="term" value="P:L-tryptophan biosynthetic process"/>
    <property type="evidence" value="ECO:0007669"/>
    <property type="project" value="TreeGrafter"/>
</dbReference>
<dbReference type="EMBL" id="FZOR01000040">
    <property type="protein sequence ID" value="SNT53525.1"/>
    <property type="molecule type" value="Genomic_DNA"/>
</dbReference>
<dbReference type="PROSITE" id="PS51273">
    <property type="entry name" value="GATASE_TYPE_1"/>
    <property type="match status" value="1"/>
</dbReference>
<accession>A0A239NF78</accession>
<keyword evidence="5" id="KW-0808">Transferase</keyword>
<dbReference type="Proteomes" id="UP000198318">
    <property type="component" value="Unassembled WGS sequence"/>
</dbReference>
<dbReference type="Gene3D" id="3.40.50.880">
    <property type="match status" value="1"/>
</dbReference>
<dbReference type="NCBIfam" id="TIGR00566">
    <property type="entry name" value="trpG_papA"/>
    <property type="match status" value="1"/>
</dbReference>
<feature type="region of interest" description="Disordered" evidence="2">
    <location>
        <begin position="424"/>
        <end position="472"/>
    </location>
</feature>
<dbReference type="InterPro" id="IPR019999">
    <property type="entry name" value="Anth_synth_I-like"/>
</dbReference>
<dbReference type="InterPro" id="IPR015890">
    <property type="entry name" value="Chorismate_C"/>
</dbReference>
<keyword evidence="1 5" id="KW-0315">Glutamine amidotransferase</keyword>
<dbReference type="Pfam" id="PF00117">
    <property type="entry name" value="GATase"/>
    <property type="match status" value="1"/>
</dbReference>
<feature type="compositionally biased region" description="Low complexity" evidence="2">
    <location>
        <begin position="424"/>
        <end position="456"/>
    </location>
</feature>
<dbReference type="SUPFAM" id="SSF56322">
    <property type="entry name" value="ADC synthase"/>
    <property type="match status" value="1"/>
</dbReference>
<gene>
    <name evidence="5" type="ORF">SAMN05443665_104041</name>
</gene>
<feature type="domain" description="Glutamine amidotransferase" evidence="3">
    <location>
        <begin position="489"/>
        <end position="674"/>
    </location>
</feature>
<dbReference type="PRINTS" id="PR00097">
    <property type="entry name" value="ANTSNTHASEII"/>
</dbReference>
<keyword evidence="6" id="KW-1185">Reference proteome</keyword>
<evidence type="ECO:0000256" key="1">
    <source>
        <dbReference type="ARBA" id="ARBA00022962"/>
    </source>
</evidence>
<dbReference type="PANTHER" id="PTHR11236:SF50">
    <property type="entry name" value="AMINODEOXYCHORISMATE SYNTHASE COMPONENT 1"/>
    <property type="match status" value="1"/>
</dbReference>
<dbReference type="InterPro" id="IPR006221">
    <property type="entry name" value="TrpG/PapA_dom"/>
</dbReference>
<evidence type="ECO:0000313" key="6">
    <source>
        <dbReference type="Proteomes" id="UP000198318"/>
    </source>
</evidence>
<organism evidence="5 6">
    <name type="scientific">Actinomadura meyerae</name>
    <dbReference type="NCBI Taxonomy" id="240840"/>
    <lineage>
        <taxon>Bacteria</taxon>
        <taxon>Bacillati</taxon>
        <taxon>Actinomycetota</taxon>
        <taxon>Actinomycetes</taxon>
        <taxon>Streptosporangiales</taxon>
        <taxon>Thermomonosporaceae</taxon>
        <taxon>Actinomadura</taxon>
    </lineage>
</organism>
<dbReference type="PRINTS" id="PR00099">
    <property type="entry name" value="CPSGATASE"/>
</dbReference>
<proteinExistence type="predicted"/>
<dbReference type="InterPro" id="IPR029062">
    <property type="entry name" value="Class_I_gatase-like"/>
</dbReference>
<dbReference type="NCBIfam" id="NF004530">
    <property type="entry name" value="PRK05877.1"/>
    <property type="match status" value="1"/>
</dbReference>
<protein>
    <submittedName>
        <fullName evidence="5">Glutamine amidotransferase of anthranilate synthase or aminodeoxychorismate synthase</fullName>
    </submittedName>
</protein>
<dbReference type="InterPro" id="IPR005801">
    <property type="entry name" value="ADC_synthase"/>
</dbReference>